<keyword evidence="2" id="KW-0131">Cell cycle</keyword>
<proteinExistence type="predicted"/>
<evidence type="ECO:0000256" key="1">
    <source>
        <dbReference type="SAM" id="MobiDB-lite"/>
    </source>
</evidence>
<feature type="compositionally biased region" description="Basic and acidic residues" evidence="1">
    <location>
        <begin position="471"/>
        <end position="494"/>
    </location>
</feature>
<name>A0AA47MC03_MERPO</name>
<reference evidence="2" key="1">
    <citation type="journal article" date="2023" name="Front. Mar. Sci.">
        <title>A new Merluccius polli reference genome to investigate the effects of global change in West African waters.</title>
        <authorList>
            <person name="Mateo J.L."/>
            <person name="Blanco-Fernandez C."/>
            <person name="Garcia-Vazquez E."/>
            <person name="Machado-Schiaffino G."/>
        </authorList>
    </citation>
    <scope>NUCLEOTIDE SEQUENCE</scope>
    <source>
        <strain evidence="2">C29</strain>
        <tissue evidence="2">Fin</tissue>
    </source>
</reference>
<feature type="region of interest" description="Disordered" evidence="1">
    <location>
        <begin position="422"/>
        <end position="494"/>
    </location>
</feature>
<dbReference type="PANTHER" id="PTHR34756">
    <property type="entry name" value="CELL DIVISION CYCLE-ASSOCIATED PROTEIN 3"/>
    <property type="match status" value="1"/>
</dbReference>
<dbReference type="Proteomes" id="UP001174136">
    <property type="component" value="Unassembled WGS sequence"/>
</dbReference>
<feature type="compositionally biased region" description="Low complexity" evidence="1">
    <location>
        <begin position="305"/>
        <end position="344"/>
    </location>
</feature>
<feature type="region of interest" description="Disordered" evidence="1">
    <location>
        <begin position="243"/>
        <end position="268"/>
    </location>
</feature>
<feature type="region of interest" description="Disordered" evidence="1">
    <location>
        <begin position="1"/>
        <end position="21"/>
    </location>
</feature>
<organism evidence="2 3">
    <name type="scientific">Merluccius polli</name>
    <name type="common">Benguela hake</name>
    <name type="synonym">Merluccius cadenati</name>
    <dbReference type="NCBI Taxonomy" id="89951"/>
    <lineage>
        <taxon>Eukaryota</taxon>
        <taxon>Metazoa</taxon>
        <taxon>Chordata</taxon>
        <taxon>Craniata</taxon>
        <taxon>Vertebrata</taxon>
        <taxon>Euteleostomi</taxon>
        <taxon>Actinopterygii</taxon>
        <taxon>Neopterygii</taxon>
        <taxon>Teleostei</taxon>
        <taxon>Neoteleostei</taxon>
        <taxon>Acanthomorphata</taxon>
        <taxon>Zeiogadaria</taxon>
        <taxon>Gadariae</taxon>
        <taxon>Gadiformes</taxon>
        <taxon>Gadoidei</taxon>
        <taxon>Merlucciidae</taxon>
        <taxon>Merluccius</taxon>
    </lineage>
</organism>
<keyword evidence="3" id="KW-1185">Reference proteome</keyword>
<dbReference type="AlphaFoldDB" id="A0AA47MC03"/>
<gene>
    <name evidence="2" type="primary">Cdca3</name>
    <name evidence="2" type="ORF">N1851_026342</name>
</gene>
<feature type="compositionally biased region" description="Polar residues" evidence="1">
    <location>
        <begin position="423"/>
        <end position="435"/>
    </location>
</feature>
<protein>
    <submittedName>
        <fullName evidence="2">Cell division cycle-associated protein 3</fullName>
    </submittedName>
</protein>
<feature type="compositionally biased region" description="Polar residues" evidence="1">
    <location>
        <begin position="1"/>
        <end position="11"/>
    </location>
</feature>
<sequence length="494" mass="52900">MGSSESKQAVPSTPKPEPQHRCVTTIRNGELMDPRSPSACIDRTPIQVAGPSSKPAVEEKIECPQLAFDPRSPTVGIARTPARDSMRETAGSLARRLGMFFHSEVSDKVPHRPLLPPCLNPEDKEEEEEEEVVEEHEVAVGNEPSAGEPLLSRQPSQTLTSMAEHATLLTTPVLPIEHVGPSSSPFVLLDEDQMEVYMDTGDLTVEEAEEAKESPLHKRLSMSLITCHEEAAPAQIFTEVQVHDSPASPLVNADDGAPTGEERDHSSVVPSITVDAEYPPTPAQVSCLEVAADVVLMSPERPEEAAQAPAEEAAQAPAEEAAQAPAEEAAQAPAEESPSTEAPQCTAAATLALPAKSSPAPSQEKPRPSTGIQCPTFDPRSPSQVVFKPQWLGKGFGTAGLRARGVRASKGGSSPLAVRVAVKNTNNENKGQSTKTKQKAKRLSEGRSPLQVLGANSPRDKQSQMKLKASTPDRQRHGQVERRVLTVALDKENR</sequence>
<dbReference type="PANTHER" id="PTHR34756:SF1">
    <property type="entry name" value="CELL DIVISION CYCLE-ASSOCIATED PROTEIN 3"/>
    <property type="match status" value="1"/>
</dbReference>
<evidence type="ECO:0000313" key="2">
    <source>
        <dbReference type="EMBL" id="KAK0137453.1"/>
    </source>
</evidence>
<keyword evidence="2" id="KW-0132">Cell division</keyword>
<dbReference type="EMBL" id="JAOPHQ010004878">
    <property type="protein sequence ID" value="KAK0137453.1"/>
    <property type="molecule type" value="Genomic_DNA"/>
</dbReference>
<comment type="caution">
    <text evidence="2">The sequence shown here is derived from an EMBL/GenBank/DDBJ whole genome shotgun (WGS) entry which is preliminary data.</text>
</comment>
<evidence type="ECO:0000313" key="3">
    <source>
        <dbReference type="Proteomes" id="UP001174136"/>
    </source>
</evidence>
<dbReference type="GO" id="GO:0051301">
    <property type="term" value="P:cell division"/>
    <property type="evidence" value="ECO:0007669"/>
    <property type="project" value="UniProtKB-KW"/>
</dbReference>
<feature type="region of interest" description="Disordered" evidence="1">
    <location>
        <begin position="301"/>
        <end position="389"/>
    </location>
</feature>
<accession>A0AA47MC03</accession>
<dbReference type="InterPro" id="IPR038832">
    <property type="entry name" value="CDCA3"/>
</dbReference>